<dbReference type="Gene3D" id="3.40.50.720">
    <property type="entry name" value="NAD(P)-binding Rossmann-like Domain"/>
    <property type="match status" value="1"/>
</dbReference>
<keyword evidence="9" id="KW-1185">Reference proteome</keyword>
<evidence type="ECO:0000256" key="1">
    <source>
        <dbReference type="ARBA" id="ARBA00004781"/>
    </source>
</evidence>
<evidence type="ECO:0000259" key="7">
    <source>
        <dbReference type="Pfam" id="PF04321"/>
    </source>
</evidence>
<evidence type="ECO:0000313" key="9">
    <source>
        <dbReference type="Proteomes" id="UP000193431"/>
    </source>
</evidence>
<organism evidence="8 9">
    <name type="scientific">Nonlabens spongiae</name>
    <dbReference type="NCBI Taxonomy" id="331648"/>
    <lineage>
        <taxon>Bacteria</taxon>
        <taxon>Pseudomonadati</taxon>
        <taxon>Bacteroidota</taxon>
        <taxon>Flavobacteriia</taxon>
        <taxon>Flavobacteriales</taxon>
        <taxon>Flavobacteriaceae</taxon>
        <taxon>Nonlabens</taxon>
    </lineage>
</organism>
<name>A0A1W6MLP1_9FLAO</name>
<dbReference type="GO" id="GO:0008831">
    <property type="term" value="F:dTDP-4-dehydrorhamnose reductase activity"/>
    <property type="evidence" value="ECO:0007669"/>
    <property type="project" value="UniProtKB-EC"/>
</dbReference>
<dbReference type="InterPro" id="IPR005913">
    <property type="entry name" value="dTDP_dehydrorham_reduct"/>
</dbReference>
<evidence type="ECO:0000256" key="2">
    <source>
        <dbReference type="ARBA" id="ARBA00010944"/>
    </source>
</evidence>
<dbReference type="GO" id="GO:0005829">
    <property type="term" value="C:cytosol"/>
    <property type="evidence" value="ECO:0007669"/>
    <property type="project" value="TreeGrafter"/>
</dbReference>
<evidence type="ECO:0000256" key="6">
    <source>
        <dbReference type="RuleBase" id="RU364082"/>
    </source>
</evidence>
<dbReference type="PANTHER" id="PTHR10491">
    <property type="entry name" value="DTDP-4-DEHYDRORHAMNOSE REDUCTASE"/>
    <property type="match status" value="1"/>
</dbReference>
<dbReference type="InterPro" id="IPR036291">
    <property type="entry name" value="NAD(P)-bd_dom_sf"/>
</dbReference>
<dbReference type="Pfam" id="PF04321">
    <property type="entry name" value="RmlD_sub_bind"/>
    <property type="match status" value="1"/>
</dbReference>
<dbReference type="EC" id="1.1.1.133" evidence="3 6"/>
<dbReference type="GO" id="GO:0019305">
    <property type="term" value="P:dTDP-rhamnose biosynthetic process"/>
    <property type="evidence" value="ECO:0007669"/>
    <property type="project" value="UniProtKB-UniPathway"/>
</dbReference>
<comment type="pathway">
    <text evidence="1 6">Carbohydrate biosynthesis; dTDP-L-rhamnose biosynthesis.</text>
</comment>
<dbReference type="SUPFAM" id="SSF51735">
    <property type="entry name" value="NAD(P)-binding Rossmann-fold domains"/>
    <property type="match status" value="1"/>
</dbReference>
<keyword evidence="6" id="KW-0560">Oxidoreductase</keyword>
<evidence type="ECO:0000256" key="3">
    <source>
        <dbReference type="ARBA" id="ARBA00012929"/>
    </source>
</evidence>
<evidence type="ECO:0000313" key="8">
    <source>
        <dbReference type="EMBL" id="ARN78518.1"/>
    </source>
</evidence>
<dbReference type="AlphaFoldDB" id="A0A1W6MLP1"/>
<reference evidence="8 9" key="1">
    <citation type="submission" date="2016-11" db="EMBL/GenBank/DDBJ databases">
        <title>Trade-off between light-utilization and light-protection in marine flavobacteria.</title>
        <authorList>
            <person name="Kumagai Y."/>
        </authorList>
    </citation>
    <scope>NUCLEOTIDE SEQUENCE [LARGE SCALE GENOMIC DNA]</scope>
    <source>
        <strain evidence="8 9">JCM 13191</strain>
    </source>
</reference>
<dbReference type="NCBIfam" id="TIGR01214">
    <property type="entry name" value="rmlD"/>
    <property type="match status" value="1"/>
</dbReference>
<proteinExistence type="inferred from homology"/>
<accession>A0A1W6MLP1</accession>
<dbReference type="Proteomes" id="UP000193431">
    <property type="component" value="Chromosome"/>
</dbReference>
<dbReference type="Gene3D" id="3.90.25.10">
    <property type="entry name" value="UDP-galactose 4-epimerase, domain 1"/>
    <property type="match status" value="1"/>
</dbReference>
<feature type="domain" description="RmlD-like substrate binding" evidence="7">
    <location>
        <begin position="1"/>
        <end position="275"/>
    </location>
</feature>
<dbReference type="CDD" id="cd05254">
    <property type="entry name" value="dTDP_HR_like_SDR_e"/>
    <property type="match status" value="1"/>
</dbReference>
<comment type="similarity">
    <text evidence="2 6">Belongs to the dTDP-4-dehydrorhamnose reductase family.</text>
</comment>
<keyword evidence="6" id="KW-0521">NADP</keyword>
<sequence length="277" mass="31139">MKILITGAQGMLGQAIGQALTDHEVVAVSKKDFDLTCPHEMDRTLRNLRPDYVINCAAYTAVDLAEKEKEKSIAVNGSGVEKLAQICNQYNSTLIHFSTDYVFNGSAIQPYTTDATVDPINAYGYSKLIGEKAITRISGKFYVFRISWLYAPHGKNFFRWVAESEQSELSIVDTQTGSPTSALSVADFVRHLVSNDPEHYGIYHFTNTGEWTWYAFAKAINEKLNLNKRISAVSEFKTAAKRPEYSVMDTSRTSQVFNYTIRTIDEALDKVVSHYKN</sequence>
<dbReference type="STRING" id="331648.BST97_11260"/>
<dbReference type="PANTHER" id="PTHR10491:SF4">
    <property type="entry name" value="METHIONINE ADENOSYLTRANSFERASE 2 SUBUNIT BETA"/>
    <property type="match status" value="1"/>
</dbReference>
<dbReference type="RefSeq" id="WP_085767324.1">
    <property type="nucleotide sequence ID" value="NZ_CP019344.1"/>
</dbReference>
<dbReference type="InterPro" id="IPR029903">
    <property type="entry name" value="RmlD-like-bd"/>
</dbReference>
<dbReference type="UniPathway" id="UPA00124"/>
<protein>
    <recommendedName>
        <fullName evidence="4 6">dTDP-4-dehydrorhamnose reductase</fullName>
        <ecNumber evidence="3 6">1.1.1.133</ecNumber>
    </recommendedName>
</protein>
<evidence type="ECO:0000256" key="4">
    <source>
        <dbReference type="ARBA" id="ARBA00017099"/>
    </source>
</evidence>
<comment type="function">
    <text evidence="6">Catalyzes the reduction of dTDP-6-deoxy-L-lyxo-4-hexulose to yield dTDP-L-rhamnose.</text>
</comment>
<gene>
    <name evidence="8" type="ORF">BST97_11260</name>
</gene>
<dbReference type="EMBL" id="CP019344">
    <property type="protein sequence ID" value="ARN78518.1"/>
    <property type="molecule type" value="Genomic_DNA"/>
</dbReference>
<comment type="catalytic activity">
    <reaction evidence="5">
        <text>dTDP-beta-L-rhamnose + NADP(+) = dTDP-4-dehydro-beta-L-rhamnose + NADPH + H(+)</text>
        <dbReference type="Rhea" id="RHEA:21796"/>
        <dbReference type="ChEBI" id="CHEBI:15378"/>
        <dbReference type="ChEBI" id="CHEBI:57510"/>
        <dbReference type="ChEBI" id="CHEBI:57783"/>
        <dbReference type="ChEBI" id="CHEBI:58349"/>
        <dbReference type="ChEBI" id="CHEBI:62830"/>
        <dbReference type="EC" id="1.1.1.133"/>
    </reaction>
</comment>
<evidence type="ECO:0000256" key="5">
    <source>
        <dbReference type="ARBA" id="ARBA00048200"/>
    </source>
</evidence>
<dbReference type="OrthoDB" id="9803892at2"/>